<keyword evidence="1" id="KW-0472">Membrane</keyword>
<evidence type="ECO:0000313" key="2">
    <source>
        <dbReference type="EMBL" id="CAG6679145.1"/>
    </source>
</evidence>
<sequence>MQSARTFLRGYFTPLFTLQYEMIVYYNGSCFVFIHSLCKLSRQARSWFWRCDNCEVFISFRIQIIINHNVLRFVGIEKETCYARQTIRVLPVPFLFVNKAIFINSMS</sequence>
<dbReference type="EMBL" id="HBUF01248159">
    <property type="protein sequence ID" value="CAG6679145.1"/>
    <property type="molecule type" value="Transcribed_RNA"/>
</dbReference>
<accession>A0A8D8X2F6</accession>
<reference evidence="2" key="1">
    <citation type="submission" date="2021-05" db="EMBL/GenBank/DDBJ databases">
        <authorList>
            <person name="Alioto T."/>
            <person name="Alioto T."/>
            <person name="Gomez Garrido J."/>
        </authorList>
    </citation>
    <scope>NUCLEOTIDE SEQUENCE</scope>
</reference>
<keyword evidence="1" id="KW-0812">Transmembrane</keyword>
<name>A0A8D8X2F6_9HEMI</name>
<organism evidence="2">
    <name type="scientific">Cacopsylla melanoneura</name>
    <dbReference type="NCBI Taxonomy" id="428564"/>
    <lineage>
        <taxon>Eukaryota</taxon>
        <taxon>Metazoa</taxon>
        <taxon>Ecdysozoa</taxon>
        <taxon>Arthropoda</taxon>
        <taxon>Hexapoda</taxon>
        <taxon>Insecta</taxon>
        <taxon>Pterygota</taxon>
        <taxon>Neoptera</taxon>
        <taxon>Paraneoptera</taxon>
        <taxon>Hemiptera</taxon>
        <taxon>Sternorrhyncha</taxon>
        <taxon>Psylloidea</taxon>
        <taxon>Psyllidae</taxon>
        <taxon>Psyllinae</taxon>
        <taxon>Cacopsylla</taxon>
    </lineage>
</organism>
<dbReference type="AlphaFoldDB" id="A0A8D8X2F6"/>
<feature type="transmembrane region" description="Helical" evidence="1">
    <location>
        <begin position="23"/>
        <end position="40"/>
    </location>
</feature>
<evidence type="ECO:0000256" key="1">
    <source>
        <dbReference type="SAM" id="Phobius"/>
    </source>
</evidence>
<keyword evidence="1" id="KW-1133">Transmembrane helix</keyword>
<protein>
    <submittedName>
        <fullName evidence="2">Uncharacterized protein</fullName>
    </submittedName>
</protein>
<proteinExistence type="predicted"/>